<keyword evidence="2" id="KW-0732">Signal</keyword>
<dbReference type="InterPro" id="IPR000531">
    <property type="entry name" value="Beta-barrel_TonB"/>
</dbReference>
<keyword evidence="6" id="KW-1185">Reference proteome</keyword>
<comment type="subcellular location">
    <subcellularLocation>
        <location evidence="1">Cell outer membrane</location>
    </subcellularLocation>
</comment>
<proteinExistence type="inferred from homology"/>
<feature type="domain" description="TonB-dependent receptor plug" evidence="4">
    <location>
        <begin position="62"/>
        <end position="148"/>
    </location>
</feature>
<dbReference type="RefSeq" id="WP_217671355.1">
    <property type="nucleotide sequence ID" value="NZ_JAHRID010000011.1"/>
</dbReference>
<protein>
    <submittedName>
        <fullName evidence="5">TonB-dependent receptor</fullName>
    </submittedName>
</protein>
<dbReference type="Pfam" id="PF00593">
    <property type="entry name" value="TonB_dep_Rec_b-barrel"/>
    <property type="match status" value="1"/>
</dbReference>
<reference evidence="5 6" key="1">
    <citation type="submission" date="2021-06" db="EMBL/GenBank/DDBJ databases">
        <title>Rheinheimera indica sp. nov., isolated from deep-sea sediment.</title>
        <authorList>
            <person name="Wang Z."/>
            <person name="Zhang X.-Y."/>
        </authorList>
    </citation>
    <scope>NUCLEOTIDE SEQUENCE [LARGE SCALE GENOMIC DNA]</scope>
    <source>
        <strain evidence="5 6">SM2107</strain>
    </source>
</reference>
<dbReference type="Pfam" id="PF07715">
    <property type="entry name" value="Plug"/>
    <property type="match status" value="1"/>
</dbReference>
<evidence type="ECO:0000313" key="6">
    <source>
        <dbReference type="Proteomes" id="UP000704611"/>
    </source>
</evidence>
<feature type="chain" id="PRO_5047173281" evidence="2">
    <location>
        <begin position="25"/>
        <end position="673"/>
    </location>
</feature>
<gene>
    <name evidence="5" type="ORF">KQY15_18220</name>
</gene>
<feature type="domain" description="TonB-dependent receptor-like beta-barrel" evidence="3">
    <location>
        <begin position="216"/>
        <end position="616"/>
    </location>
</feature>
<dbReference type="PANTHER" id="PTHR30069:SF28">
    <property type="entry name" value="TONB-DEPENDENT RECEPTOR YNCD-RELATED"/>
    <property type="match status" value="1"/>
</dbReference>
<feature type="signal peptide" evidence="2">
    <location>
        <begin position="1"/>
        <end position="24"/>
    </location>
</feature>
<sequence length="673" mass="74719">MFRSKSLLTASLLAVFFHAASAYADEPVEIIVISATNSPENWLQSPASIDVSWPEQAGLLIDSAQLLQGIAGLQADSRANFAQDTRLSVRGFGSRSPFGIRGIYLQQDGIPLSAPDGQGQLASVLLDNIASVEVLRGPLAVLYGNGAGAVISLQSRQYTENELTTQAALSEHHQQQQLNLALVNDQNSLQLAAKQFKTDGYRPHSEAAKDQLQINWQRRLTDTLLLNLRYDWAYDPYLQDPLSLSPQQWQENPRQTIDAAETFDTEKTVKQRQTSISLLGDGAQPFQLSIWQGERAINQRLAFPGSAITSAGGEILLNRQYYGLKSQYQFRLHNNVTAVIGGSAVKTDDRRFGFINNFGQRGDLRRDEDNTARNLDGFIRLNYQPTKATSIHGGWRYTDLAYQITDYFIEGDNPDDSGQRNYYQQAFALGINHQLNPQLAWFASAGKGFETPTLAELAYSPTDGSINLQLAASTNKQWETGLKWQSSQHRASISLFNIATSNEIIAQTSDGGRTSFANASNTDRVGAELQWYYQLSAQWRSELSGHILQAEFNDDLRAGNQLPGVAANELHWQIGFTPPLTIPLHFALHSHYRSKVYTDDENSNAAPAAIHFSASVNSQQHYQQWHFKQWLSLSNITDKDYVGAVVVNQANGRSFEPAAGRELAAGIAISYRW</sequence>
<keyword evidence="5" id="KW-0675">Receptor</keyword>
<dbReference type="InterPro" id="IPR039426">
    <property type="entry name" value="TonB-dep_rcpt-like"/>
</dbReference>
<dbReference type="InterPro" id="IPR012910">
    <property type="entry name" value="Plug_dom"/>
</dbReference>
<evidence type="ECO:0000259" key="4">
    <source>
        <dbReference type="Pfam" id="PF07715"/>
    </source>
</evidence>
<keyword evidence="1" id="KW-0472">Membrane</keyword>
<dbReference type="Proteomes" id="UP000704611">
    <property type="component" value="Unassembled WGS sequence"/>
</dbReference>
<comment type="similarity">
    <text evidence="1">Belongs to the TonB-dependent receptor family.</text>
</comment>
<dbReference type="PANTHER" id="PTHR30069">
    <property type="entry name" value="TONB-DEPENDENT OUTER MEMBRANE RECEPTOR"/>
    <property type="match status" value="1"/>
</dbReference>
<evidence type="ECO:0000313" key="5">
    <source>
        <dbReference type="EMBL" id="MBV2131040.1"/>
    </source>
</evidence>
<accession>A0ABS6MR20</accession>
<evidence type="ECO:0000256" key="2">
    <source>
        <dbReference type="SAM" id="SignalP"/>
    </source>
</evidence>
<name>A0ABS6MR20_9GAMM</name>
<keyword evidence="1" id="KW-0798">TonB box</keyword>
<dbReference type="EMBL" id="JAHRID010000011">
    <property type="protein sequence ID" value="MBV2131040.1"/>
    <property type="molecule type" value="Genomic_DNA"/>
</dbReference>
<comment type="caution">
    <text evidence="5">The sequence shown here is derived from an EMBL/GenBank/DDBJ whole genome shotgun (WGS) entry which is preliminary data.</text>
</comment>
<organism evidence="5 6">
    <name type="scientific">Arsukibacterium indicum</name>
    <dbReference type="NCBI Taxonomy" id="2848612"/>
    <lineage>
        <taxon>Bacteria</taxon>
        <taxon>Pseudomonadati</taxon>
        <taxon>Pseudomonadota</taxon>
        <taxon>Gammaproteobacteria</taxon>
        <taxon>Chromatiales</taxon>
        <taxon>Chromatiaceae</taxon>
        <taxon>Arsukibacterium</taxon>
    </lineage>
</organism>
<evidence type="ECO:0000259" key="3">
    <source>
        <dbReference type="Pfam" id="PF00593"/>
    </source>
</evidence>
<evidence type="ECO:0000256" key="1">
    <source>
        <dbReference type="RuleBase" id="RU003357"/>
    </source>
</evidence>